<comment type="subcellular location">
    <subcellularLocation>
        <location evidence="1">Membrane</location>
    </subcellularLocation>
</comment>
<gene>
    <name evidence="7" type="ORF">Fmac_011198</name>
</gene>
<proteinExistence type="predicted"/>
<evidence type="ECO:0000313" key="7">
    <source>
        <dbReference type="EMBL" id="KAL2336752.1"/>
    </source>
</evidence>
<keyword evidence="2 5" id="KW-0812">Transmembrane</keyword>
<keyword evidence="8" id="KW-1185">Reference proteome</keyword>
<protein>
    <recommendedName>
        <fullName evidence="6">TMEM205-like domain-containing protein</fullName>
    </recommendedName>
</protein>
<organism evidence="7 8">
    <name type="scientific">Flemingia macrophylla</name>
    <dbReference type="NCBI Taxonomy" id="520843"/>
    <lineage>
        <taxon>Eukaryota</taxon>
        <taxon>Viridiplantae</taxon>
        <taxon>Streptophyta</taxon>
        <taxon>Embryophyta</taxon>
        <taxon>Tracheophyta</taxon>
        <taxon>Spermatophyta</taxon>
        <taxon>Magnoliopsida</taxon>
        <taxon>eudicotyledons</taxon>
        <taxon>Gunneridae</taxon>
        <taxon>Pentapetalae</taxon>
        <taxon>rosids</taxon>
        <taxon>fabids</taxon>
        <taxon>Fabales</taxon>
        <taxon>Fabaceae</taxon>
        <taxon>Papilionoideae</taxon>
        <taxon>50 kb inversion clade</taxon>
        <taxon>NPAAA clade</taxon>
        <taxon>indigoferoid/millettioid clade</taxon>
        <taxon>Phaseoleae</taxon>
        <taxon>Flemingia</taxon>
    </lineage>
</organism>
<comment type="caution">
    <text evidence="7">The sequence shown here is derived from an EMBL/GenBank/DDBJ whole genome shotgun (WGS) entry which is preliminary data.</text>
</comment>
<sequence length="66" mass="7140">MSFGSQFGNLQSKMFPVYFSLVVACCAVSLASFELRSAFIATNFEVATAVAKILNYATVVAKLLRP</sequence>
<dbReference type="InterPro" id="IPR025423">
    <property type="entry name" value="TMEM205-like"/>
</dbReference>
<dbReference type="GO" id="GO:0016020">
    <property type="term" value="C:membrane"/>
    <property type="evidence" value="ECO:0007669"/>
    <property type="project" value="UniProtKB-SubCell"/>
</dbReference>
<keyword evidence="4 5" id="KW-0472">Membrane</keyword>
<keyword evidence="3 5" id="KW-1133">Transmembrane helix</keyword>
<dbReference type="AlphaFoldDB" id="A0ABD1MMK5"/>
<evidence type="ECO:0000256" key="3">
    <source>
        <dbReference type="ARBA" id="ARBA00022989"/>
    </source>
</evidence>
<reference evidence="7 8" key="1">
    <citation type="submission" date="2024-08" db="EMBL/GenBank/DDBJ databases">
        <title>Insights into the chromosomal genome structure of Flemingia macrophylla.</title>
        <authorList>
            <person name="Ding Y."/>
            <person name="Zhao Y."/>
            <person name="Bi W."/>
            <person name="Wu M."/>
            <person name="Zhao G."/>
            <person name="Gong Y."/>
            <person name="Li W."/>
            <person name="Zhang P."/>
        </authorList>
    </citation>
    <scope>NUCLEOTIDE SEQUENCE [LARGE SCALE GENOMIC DNA]</scope>
    <source>
        <strain evidence="7">DYQJB</strain>
        <tissue evidence="7">Leaf</tissue>
    </source>
</reference>
<accession>A0ABD1MMK5</accession>
<evidence type="ECO:0000256" key="5">
    <source>
        <dbReference type="SAM" id="Phobius"/>
    </source>
</evidence>
<evidence type="ECO:0000256" key="4">
    <source>
        <dbReference type="ARBA" id="ARBA00023136"/>
    </source>
</evidence>
<evidence type="ECO:0000256" key="2">
    <source>
        <dbReference type="ARBA" id="ARBA00022692"/>
    </source>
</evidence>
<dbReference type="EMBL" id="JBGMDY010000004">
    <property type="protein sequence ID" value="KAL2336752.1"/>
    <property type="molecule type" value="Genomic_DNA"/>
</dbReference>
<name>A0ABD1MMK5_9FABA</name>
<evidence type="ECO:0000313" key="8">
    <source>
        <dbReference type="Proteomes" id="UP001603857"/>
    </source>
</evidence>
<feature type="domain" description="TMEM205-like" evidence="6">
    <location>
        <begin position="6"/>
        <end position="60"/>
    </location>
</feature>
<evidence type="ECO:0000259" key="6">
    <source>
        <dbReference type="Pfam" id="PF13664"/>
    </source>
</evidence>
<feature type="transmembrane region" description="Helical" evidence="5">
    <location>
        <begin position="15"/>
        <end position="33"/>
    </location>
</feature>
<dbReference type="Proteomes" id="UP001603857">
    <property type="component" value="Unassembled WGS sequence"/>
</dbReference>
<evidence type="ECO:0000256" key="1">
    <source>
        <dbReference type="ARBA" id="ARBA00004370"/>
    </source>
</evidence>
<dbReference type="Pfam" id="PF13664">
    <property type="entry name" value="DUF4149"/>
    <property type="match status" value="1"/>
</dbReference>